<feature type="repeat" description="TPR" evidence="5">
    <location>
        <begin position="126"/>
        <end position="159"/>
    </location>
</feature>
<dbReference type="SMART" id="SM00028">
    <property type="entry name" value="TPR"/>
    <property type="match status" value="6"/>
</dbReference>
<reference evidence="9" key="1">
    <citation type="submission" date="2025-08" db="UniProtKB">
        <authorList>
            <consortium name="RefSeq"/>
        </authorList>
    </citation>
    <scope>IDENTIFICATION</scope>
    <source>
        <strain evidence="9">Wakin</strain>
        <tissue evidence="9">Muscle</tissue>
    </source>
</reference>
<dbReference type="OrthoDB" id="629492at2759"/>
<accession>A0A6P6M6B1</accession>
<organism evidence="8 9">
    <name type="scientific">Carassius auratus</name>
    <name type="common">Goldfish</name>
    <dbReference type="NCBI Taxonomy" id="7957"/>
    <lineage>
        <taxon>Eukaryota</taxon>
        <taxon>Metazoa</taxon>
        <taxon>Chordata</taxon>
        <taxon>Craniata</taxon>
        <taxon>Vertebrata</taxon>
        <taxon>Euteleostomi</taxon>
        <taxon>Actinopterygii</taxon>
        <taxon>Neopterygii</taxon>
        <taxon>Teleostei</taxon>
        <taxon>Ostariophysi</taxon>
        <taxon>Cypriniformes</taxon>
        <taxon>Cyprinidae</taxon>
        <taxon>Cyprininae</taxon>
        <taxon>Carassius</taxon>
    </lineage>
</organism>
<evidence type="ECO:0000256" key="2">
    <source>
        <dbReference type="ARBA" id="ARBA00022803"/>
    </source>
</evidence>
<keyword evidence="8" id="KW-1185">Reference proteome</keyword>
<dbReference type="InterPro" id="IPR019734">
    <property type="entry name" value="TPR_rpt"/>
</dbReference>
<dbReference type="Proteomes" id="UP000515129">
    <property type="component" value="Chromosome 4"/>
</dbReference>
<feature type="repeat" description="TPR" evidence="5">
    <location>
        <begin position="270"/>
        <end position="303"/>
    </location>
</feature>
<feature type="region of interest" description="Disordered" evidence="6">
    <location>
        <begin position="389"/>
        <end position="510"/>
    </location>
</feature>
<feature type="repeat" description="TPR" evidence="5">
    <location>
        <begin position="194"/>
        <end position="227"/>
    </location>
</feature>
<keyword evidence="2 5" id="KW-0802">TPR repeat</keyword>
<dbReference type="InterPro" id="IPR025986">
    <property type="entry name" value="RPAP3-like_C"/>
</dbReference>
<evidence type="ECO:0000256" key="6">
    <source>
        <dbReference type="SAM" id="MobiDB-lite"/>
    </source>
</evidence>
<feature type="region of interest" description="Disordered" evidence="6">
    <location>
        <begin position="240"/>
        <end position="272"/>
    </location>
</feature>
<evidence type="ECO:0000313" key="8">
    <source>
        <dbReference type="Proteomes" id="UP000515129"/>
    </source>
</evidence>
<feature type="compositionally biased region" description="Basic and acidic residues" evidence="6">
    <location>
        <begin position="488"/>
        <end position="500"/>
    </location>
</feature>
<evidence type="ECO:0000256" key="3">
    <source>
        <dbReference type="ARBA" id="ARBA00038275"/>
    </source>
</evidence>
<dbReference type="PROSITE" id="PS50005">
    <property type="entry name" value="TPR"/>
    <property type="match status" value="4"/>
</dbReference>
<gene>
    <name evidence="9" type="primary">LOC113064759</name>
</gene>
<evidence type="ECO:0000256" key="4">
    <source>
        <dbReference type="ARBA" id="ARBA00040133"/>
    </source>
</evidence>
<feature type="domain" description="RNA-polymerase II-associated protein 3-like C-terminal" evidence="7">
    <location>
        <begin position="506"/>
        <end position="596"/>
    </location>
</feature>
<dbReference type="GO" id="GO:0101031">
    <property type="term" value="C:protein folding chaperone complex"/>
    <property type="evidence" value="ECO:0007669"/>
    <property type="project" value="TreeGrafter"/>
</dbReference>
<feature type="compositionally biased region" description="Basic and acidic residues" evidence="6">
    <location>
        <begin position="406"/>
        <end position="422"/>
    </location>
</feature>
<feature type="region of interest" description="Disordered" evidence="6">
    <location>
        <begin position="33"/>
        <end position="81"/>
    </location>
</feature>
<evidence type="ECO:0000313" key="9">
    <source>
        <dbReference type="RefSeq" id="XP_026091456.1"/>
    </source>
</evidence>
<evidence type="ECO:0000259" key="7">
    <source>
        <dbReference type="Pfam" id="PF13877"/>
    </source>
</evidence>
<feature type="compositionally biased region" description="Basic and acidic residues" evidence="6">
    <location>
        <begin position="70"/>
        <end position="81"/>
    </location>
</feature>
<protein>
    <recommendedName>
        <fullName evidence="4">RNA polymerase II-associated protein 3</fullName>
    </recommendedName>
</protein>
<dbReference type="InterPro" id="IPR051966">
    <property type="entry name" value="RPAP3"/>
</dbReference>
<dbReference type="PANTHER" id="PTHR46423:SF1">
    <property type="entry name" value="RNA POLYMERASE II-ASSOCIATED PROTEIN 3"/>
    <property type="match status" value="1"/>
</dbReference>
<feature type="compositionally biased region" description="Basic and acidic residues" evidence="6">
    <location>
        <begin position="263"/>
        <end position="272"/>
    </location>
</feature>
<sequence length="625" mass="70736">MSGNKAVELQIQMRQNAEDLQNFLKELNNWEEEVKEKDQQLRSGDISEPPKTLPPVRNRDYKKTKKSMKRRTDGALKEQKETQRIKSYDYQAWDKFDVEKALDAEESPVHSNESDSEEPAVDRDLALTEKEKGNEFFRVGRYDSAIECYTRGMDADPYNPVLPTNRAACFYRLKKFAVAESDCNLAIALDGKYTKAYIRRAAARVALNKHQDALQDYEMVLQLDPGSAEAQTEIQKLQQVLGSSGRTAEKSESQAEPSQHTQEQQRKQEAVVQKDRGNAYFKEGKYEAAVECYSRGMEADGTNALLPANRAMAFLKLHRFSEAEQDCNTALALDASYAKAFARRATARAAQGRIREATDDFQQVLKLEPGNKQALSEIQKLSEEMRSRGLLAPEENKQRRSIQHIHKPEHLRSTKPLRRIEIQEVGGEISPSTSSPLHKTQKTEISDAPVSQKKEEISDAPVSQKTEEISDAPVSQKTEISDAPVSQKTEEVSDVSRADAEAIPPPPSNSFQLEADLRKIRCHPQSTYRYLKQISPDAYLKIFQNSLEPDVLNHILRSFHSCFQAEDASLLLSVLRSLASVRRFDMSVMFMSSAEKKILQELFDWIHRAGAGDASEQDLQKKYGL</sequence>
<dbReference type="SUPFAM" id="SSF48452">
    <property type="entry name" value="TPR-like"/>
    <property type="match status" value="2"/>
</dbReference>
<dbReference type="GeneID" id="113064759"/>
<dbReference type="Gene3D" id="1.25.40.10">
    <property type="entry name" value="Tetratricopeptide repeat domain"/>
    <property type="match status" value="2"/>
</dbReference>
<dbReference type="Pfam" id="PF13877">
    <property type="entry name" value="RPAP3_C"/>
    <property type="match status" value="1"/>
</dbReference>
<dbReference type="Pfam" id="PF13432">
    <property type="entry name" value="TPR_16"/>
    <property type="match status" value="1"/>
</dbReference>
<dbReference type="InterPro" id="IPR011990">
    <property type="entry name" value="TPR-like_helical_dom_sf"/>
</dbReference>
<proteinExistence type="inferred from homology"/>
<dbReference type="PANTHER" id="PTHR46423">
    <property type="entry name" value="RNA POLYMERASE II-ASSOCIATED PROTEIN 3"/>
    <property type="match status" value="1"/>
</dbReference>
<keyword evidence="1" id="KW-0677">Repeat</keyword>
<dbReference type="KEGG" id="caua:113064759"/>
<dbReference type="RefSeq" id="XP_026091456.1">
    <property type="nucleotide sequence ID" value="XM_026235671.1"/>
</dbReference>
<evidence type="ECO:0000256" key="5">
    <source>
        <dbReference type="PROSITE-ProRule" id="PRU00339"/>
    </source>
</evidence>
<evidence type="ECO:0000256" key="1">
    <source>
        <dbReference type="ARBA" id="ARBA00022737"/>
    </source>
</evidence>
<feature type="repeat" description="TPR" evidence="5">
    <location>
        <begin position="338"/>
        <end position="371"/>
    </location>
</feature>
<name>A0A6P6M6B1_CARAU</name>
<feature type="compositionally biased region" description="Basic residues" evidence="6">
    <location>
        <begin position="60"/>
        <end position="69"/>
    </location>
</feature>
<dbReference type="AlphaFoldDB" id="A0A6P6M6B1"/>
<comment type="similarity">
    <text evidence="3">Belongs to the RPAP3 family.</text>
</comment>